<dbReference type="PATRIC" id="fig|1453497.3.peg.1116"/>
<dbReference type="Gene3D" id="3.20.20.210">
    <property type="match status" value="1"/>
</dbReference>
<dbReference type="InterPro" id="IPR038071">
    <property type="entry name" value="UROD/MetE-like_sf"/>
</dbReference>
<evidence type="ECO:0000259" key="1">
    <source>
        <dbReference type="Pfam" id="PF01208"/>
    </source>
</evidence>
<reference evidence="2 3" key="1">
    <citation type="submission" date="2014-02" db="EMBL/GenBank/DDBJ databases">
        <title>Kosmotoga genome sequencing.</title>
        <authorList>
            <person name="Pollo S.M."/>
            <person name="Charchuk R."/>
            <person name="Nesbo C.L."/>
        </authorList>
    </citation>
    <scope>NUCLEOTIDE SEQUENCE [LARGE SCALE GENOMIC DNA]</scope>
    <source>
        <strain evidence="2 3">S304</strain>
    </source>
</reference>
<feature type="domain" description="Uroporphyrinogen decarboxylase (URO-D)" evidence="1">
    <location>
        <begin position="88"/>
        <end position="331"/>
    </location>
</feature>
<gene>
    <name evidence="2" type="ORF">AT15_05610</name>
</gene>
<dbReference type="EMBL" id="JFHK01000003">
    <property type="protein sequence ID" value="OAA31550.1"/>
    <property type="molecule type" value="Genomic_DNA"/>
</dbReference>
<protein>
    <recommendedName>
        <fullName evidence="1">Uroporphyrinogen decarboxylase (URO-D) domain-containing protein</fullName>
    </recommendedName>
</protein>
<keyword evidence="3" id="KW-1185">Reference proteome</keyword>
<proteinExistence type="predicted"/>
<dbReference type="SUPFAM" id="SSF51726">
    <property type="entry name" value="UROD/MetE-like"/>
    <property type="match status" value="1"/>
</dbReference>
<name>A0A176K2P1_9BACT</name>
<comment type="caution">
    <text evidence="2">The sequence shown here is derived from an EMBL/GenBank/DDBJ whole genome shotgun (WGS) entry which is preliminary data.</text>
</comment>
<dbReference type="PANTHER" id="PTHR47099">
    <property type="entry name" value="METHYLCOBAMIDE:COM METHYLTRANSFERASE MTBA"/>
    <property type="match status" value="1"/>
</dbReference>
<dbReference type="RefSeq" id="WP_068345839.1">
    <property type="nucleotide sequence ID" value="NZ_JFHK01000003.1"/>
</dbReference>
<dbReference type="OrthoDB" id="9815759at2"/>
<dbReference type="Proteomes" id="UP000077339">
    <property type="component" value="Unassembled WGS sequence"/>
</dbReference>
<dbReference type="InterPro" id="IPR052024">
    <property type="entry name" value="Methanogen_methyltrans"/>
</dbReference>
<dbReference type="STRING" id="1453497.AT15_05610"/>
<accession>A0A176K2P1</accession>
<dbReference type="PANTHER" id="PTHR47099:SF1">
    <property type="entry name" value="METHYLCOBAMIDE:COM METHYLTRANSFERASE MTBA"/>
    <property type="match status" value="1"/>
</dbReference>
<dbReference type="GO" id="GO:0004853">
    <property type="term" value="F:uroporphyrinogen decarboxylase activity"/>
    <property type="evidence" value="ECO:0007669"/>
    <property type="project" value="InterPro"/>
</dbReference>
<evidence type="ECO:0000313" key="2">
    <source>
        <dbReference type="EMBL" id="OAA31550.1"/>
    </source>
</evidence>
<dbReference type="InterPro" id="IPR000257">
    <property type="entry name" value="Uroporphyrinogen_deCOase"/>
</dbReference>
<dbReference type="GO" id="GO:0006779">
    <property type="term" value="P:porphyrin-containing compound biosynthetic process"/>
    <property type="evidence" value="ECO:0007669"/>
    <property type="project" value="InterPro"/>
</dbReference>
<organism evidence="2 3">
    <name type="scientific">Kosmotoga arenicorallina S304</name>
    <dbReference type="NCBI Taxonomy" id="1453497"/>
    <lineage>
        <taxon>Bacteria</taxon>
        <taxon>Thermotogati</taxon>
        <taxon>Thermotogota</taxon>
        <taxon>Thermotogae</taxon>
        <taxon>Kosmotogales</taxon>
        <taxon>Kosmotogaceae</taxon>
        <taxon>Kosmotoga</taxon>
    </lineage>
</organism>
<dbReference type="Pfam" id="PF01208">
    <property type="entry name" value="URO-D"/>
    <property type="match status" value="1"/>
</dbReference>
<sequence length="341" mass="39305">MSLIRADFQQFRKAILRDGEPDYVPKAELWIDKKIMSEFLGKEVHDAIEDTENVVEFWYRAGYDYVRVVPSYNIRPKKDWAEEHSGAVTSWKDFKEYPWPEIDDVDFGPVERAAKILPEGMRIISGTMAGVFEECWMLMGFETFSIKLLEEPELVEAVVSKIGNFMYELIDRVTQIPKIGAIWHSDDIAYKTSTLLSPRAYRKLIFPWYKRFGELVHARGLPFMYHSDGNLWSVIDDLIDCGYNSIHPIEPLGMDIYELKEKYGDKLCLIGNIELDSFLSRGTPEQIEEEVKRKITSLAPGGGYCCGSSNTIPEWVPIENYKAMIDAIDKYGNYPIKGDFQ</sequence>
<dbReference type="AlphaFoldDB" id="A0A176K2P1"/>
<evidence type="ECO:0000313" key="3">
    <source>
        <dbReference type="Proteomes" id="UP000077339"/>
    </source>
</evidence>